<dbReference type="AlphaFoldDB" id="A0A1J5SXG2"/>
<organism evidence="2">
    <name type="scientific">mine drainage metagenome</name>
    <dbReference type="NCBI Taxonomy" id="410659"/>
    <lineage>
        <taxon>unclassified sequences</taxon>
        <taxon>metagenomes</taxon>
        <taxon>ecological metagenomes</taxon>
    </lineage>
</organism>
<keyword evidence="1" id="KW-1133">Transmembrane helix</keyword>
<dbReference type="PANTHER" id="PTHR31876:SF26">
    <property type="entry name" value="PROTEIN LIKE COV 2"/>
    <property type="match status" value="1"/>
</dbReference>
<evidence type="ECO:0000256" key="1">
    <source>
        <dbReference type="SAM" id="Phobius"/>
    </source>
</evidence>
<gene>
    <name evidence="2" type="ORF">GALL_90850</name>
</gene>
<sequence length="222" mass="24400">MRAIGLLGLSGGRHSLVKKYLLTGLLVWVPLGITLWVLNLIISTLDLTLTLLPRHWHPDQWLGVHIPGLGVILTVVVVLATGLLVRNVFGQRLLTYWDGLLRRIPFVNAIYNSVKQVSDTLLSETGSAFGKVLLVRYPHPQSWSLAFQTSVPGEVTRVLTGDEYVGVFVPTTPSPVNGFYFYVKKSETIELDINVDAAFKAIISMGVVTTPEAAARLAEPTR</sequence>
<proteinExistence type="predicted"/>
<dbReference type="InterPro" id="IPR007462">
    <property type="entry name" value="COV1-like"/>
</dbReference>
<dbReference type="EMBL" id="MLJW01000030">
    <property type="protein sequence ID" value="OIR08701.1"/>
    <property type="molecule type" value="Genomic_DNA"/>
</dbReference>
<keyword evidence="1" id="KW-0812">Transmembrane</keyword>
<feature type="transmembrane region" description="Helical" evidence="1">
    <location>
        <begin position="62"/>
        <end position="85"/>
    </location>
</feature>
<name>A0A1J5SXG2_9ZZZZ</name>
<evidence type="ECO:0008006" key="3">
    <source>
        <dbReference type="Google" id="ProtNLM"/>
    </source>
</evidence>
<reference evidence="2" key="1">
    <citation type="submission" date="2016-10" db="EMBL/GenBank/DDBJ databases">
        <title>Sequence of Gallionella enrichment culture.</title>
        <authorList>
            <person name="Poehlein A."/>
            <person name="Muehling M."/>
            <person name="Daniel R."/>
        </authorList>
    </citation>
    <scope>NUCLEOTIDE SEQUENCE</scope>
</reference>
<dbReference type="Pfam" id="PF04367">
    <property type="entry name" value="DUF502"/>
    <property type="match status" value="1"/>
</dbReference>
<feature type="transmembrane region" description="Helical" evidence="1">
    <location>
        <begin position="20"/>
        <end position="42"/>
    </location>
</feature>
<protein>
    <recommendedName>
        <fullName evidence="3">DUF502 domain-containing protein</fullName>
    </recommendedName>
</protein>
<keyword evidence="1" id="KW-0472">Membrane</keyword>
<dbReference type="PANTHER" id="PTHR31876">
    <property type="entry name" value="COV-LIKE PROTEIN 1"/>
    <property type="match status" value="1"/>
</dbReference>
<evidence type="ECO:0000313" key="2">
    <source>
        <dbReference type="EMBL" id="OIR08701.1"/>
    </source>
</evidence>
<accession>A0A1J5SXG2</accession>
<comment type="caution">
    <text evidence="2">The sequence shown here is derived from an EMBL/GenBank/DDBJ whole genome shotgun (WGS) entry which is preliminary data.</text>
</comment>